<keyword evidence="1" id="KW-1133">Transmembrane helix</keyword>
<dbReference type="HOGENOM" id="CLU_036093_1_0_1"/>
<dbReference type="Proteomes" id="UP000027195">
    <property type="component" value="Unassembled WGS sequence"/>
</dbReference>
<feature type="chain" id="PRO_5001645378" description="Carbohydrate-binding module family 13 protein" evidence="2">
    <location>
        <begin position="17"/>
        <end position="350"/>
    </location>
</feature>
<evidence type="ECO:0000313" key="3">
    <source>
        <dbReference type="EMBL" id="KDQ08602.1"/>
    </source>
</evidence>
<evidence type="ECO:0008006" key="5">
    <source>
        <dbReference type="Google" id="ProtNLM"/>
    </source>
</evidence>
<protein>
    <recommendedName>
        <fullName evidence="5">Carbohydrate-binding module family 13 protein</fullName>
    </recommendedName>
</protein>
<accession>A0A067M9Q5</accession>
<name>A0A067M9Q5_BOTB1</name>
<keyword evidence="2" id="KW-0732">Signal</keyword>
<dbReference type="InParanoid" id="A0A067M9Q5"/>
<dbReference type="EMBL" id="KL198088">
    <property type="protein sequence ID" value="KDQ08602.1"/>
    <property type="molecule type" value="Genomic_DNA"/>
</dbReference>
<evidence type="ECO:0000256" key="2">
    <source>
        <dbReference type="SAM" id="SignalP"/>
    </source>
</evidence>
<organism evidence="3 4">
    <name type="scientific">Botryobasidium botryosum (strain FD-172 SS1)</name>
    <dbReference type="NCBI Taxonomy" id="930990"/>
    <lineage>
        <taxon>Eukaryota</taxon>
        <taxon>Fungi</taxon>
        <taxon>Dikarya</taxon>
        <taxon>Basidiomycota</taxon>
        <taxon>Agaricomycotina</taxon>
        <taxon>Agaricomycetes</taxon>
        <taxon>Cantharellales</taxon>
        <taxon>Botryobasidiaceae</taxon>
        <taxon>Botryobasidium</taxon>
    </lineage>
</organism>
<evidence type="ECO:0000256" key="1">
    <source>
        <dbReference type="SAM" id="Phobius"/>
    </source>
</evidence>
<feature type="signal peptide" evidence="2">
    <location>
        <begin position="1"/>
        <end position="16"/>
    </location>
</feature>
<reference evidence="4" key="1">
    <citation type="journal article" date="2014" name="Proc. Natl. Acad. Sci. U.S.A.">
        <title>Extensive sampling of basidiomycete genomes demonstrates inadequacy of the white-rot/brown-rot paradigm for wood decay fungi.</title>
        <authorList>
            <person name="Riley R."/>
            <person name="Salamov A.A."/>
            <person name="Brown D.W."/>
            <person name="Nagy L.G."/>
            <person name="Floudas D."/>
            <person name="Held B.W."/>
            <person name="Levasseur A."/>
            <person name="Lombard V."/>
            <person name="Morin E."/>
            <person name="Otillar R."/>
            <person name="Lindquist E.A."/>
            <person name="Sun H."/>
            <person name="LaButti K.M."/>
            <person name="Schmutz J."/>
            <person name="Jabbour D."/>
            <person name="Luo H."/>
            <person name="Baker S.E."/>
            <person name="Pisabarro A.G."/>
            <person name="Walton J.D."/>
            <person name="Blanchette R.A."/>
            <person name="Henrissat B."/>
            <person name="Martin F."/>
            <person name="Cullen D."/>
            <person name="Hibbett D.S."/>
            <person name="Grigoriev I.V."/>
        </authorList>
    </citation>
    <scope>NUCLEOTIDE SEQUENCE [LARGE SCALE GENOMIC DNA]</scope>
    <source>
        <strain evidence="4">FD-172 SS1</strain>
    </source>
</reference>
<dbReference type="OrthoDB" id="2564904at2759"/>
<dbReference type="AlphaFoldDB" id="A0A067M9Q5"/>
<sequence>MNRLLFLSLSALSVAAQYSATYLPYNAPTTWQNGQTGTNKCGTESSQTSMCQNLYLNAVDDFCLFAPPNPNMGPVGETEQLEVAWCLRSGYGTRLIPDGTIQGVHFVQTPDYVQITGTGDLTKLNIPAADTGGELDPHGADGNGNPIGGLVFGTSFDGTLRQYHEWTNFMSSTEFCFRACIDGPNAAAYCEHIYDIMGCDWNMPGDYTAGSFTSCEGSNSTEPMGVYGTSTFHQGDAVTPAAHPAAPSSNCKTITTVKNQAATTPSASLFPSSVSASLSSASRLSTSLYGVPTTSTTPHPVSASTIPSATGSANSAAGSVGRLAMQSEEMMWAIAATTIGALLGAGALVL</sequence>
<evidence type="ECO:0000313" key="4">
    <source>
        <dbReference type="Proteomes" id="UP000027195"/>
    </source>
</evidence>
<gene>
    <name evidence="3" type="ORF">BOTBODRAFT_48091</name>
</gene>
<dbReference type="STRING" id="930990.A0A067M9Q5"/>
<keyword evidence="4" id="KW-1185">Reference proteome</keyword>
<feature type="transmembrane region" description="Helical" evidence="1">
    <location>
        <begin position="330"/>
        <end position="349"/>
    </location>
</feature>
<proteinExistence type="predicted"/>
<keyword evidence="1" id="KW-0472">Membrane</keyword>
<keyword evidence="1" id="KW-0812">Transmembrane</keyword>